<dbReference type="AlphaFoldDB" id="A0A9W6PHX8"/>
<organism evidence="1 2">
    <name type="scientific">Kitasatospora phosalacinea</name>
    <dbReference type="NCBI Taxonomy" id="2065"/>
    <lineage>
        <taxon>Bacteria</taxon>
        <taxon>Bacillati</taxon>
        <taxon>Actinomycetota</taxon>
        <taxon>Actinomycetes</taxon>
        <taxon>Kitasatosporales</taxon>
        <taxon>Streptomycetaceae</taxon>
        <taxon>Kitasatospora</taxon>
    </lineage>
</organism>
<dbReference type="Proteomes" id="UP001165143">
    <property type="component" value="Unassembled WGS sequence"/>
</dbReference>
<evidence type="ECO:0000313" key="1">
    <source>
        <dbReference type="EMBL" id="GLW55360.1"/>
    </source>
</evidence>
<gene>
    <name evidence="1" type="ORF">Kpho01_33710</name>
</gene>
<reference evidence="1" key="1">
    <citation type="submission" date="2023-02" db="EMBL/GenBank/DDBJ databases">
        <title>Kitasatospora phosalacinea NBRC 14362.</title>
        <authorList>
            <person name="Ichikawa N."/>
            <person name="Sato H."/>
            <person name="Tonouchi N."/>
        </authorList>
    </citation>
    <scope>NUCLEOTIDE SEQUENCE</scope>
    <source>
        <strain evidence="1">NBRC 14362</strain>
    </source>
</reference>
<protein>
    <submittedName>
        <fullName evidence="1">Uncharacterized protein</fullName>
    </submittedName>
</protein>
<comment type="caution">
    <text evidence="1">The sequence shown here is derived from an EMBL/GenBank/DDBJ whole genome shotgun (WGS) entry which is preliminary data.</text>
</comment>
<proteinExistence type="predicted"/>
<evidence type="ECO:0000313" key="2">
    <source>
        <dbReference type="Proteomes" id="UP001165143"/>
    </source>
</evidence>
<dbReference type="EMBL" id="BSRX01000018">
    <property type="protein sequence ID" value="GLW55360.1"/>
    <property type="molecule type" value="Genomic_DNA"/>
</dbReference>
<name>A0A9W6PHX8_9ACTN</name>
<accession>A0A9W6PHX8</accession>
<sequence length="61" mass="6554">MTPVLFTPSGSTAVTALGNASLAASARSEQEHVLAEWREQQELASIFRDSPSVHPAGRFGW</sequence>